<reference evidence="1 2" key="1">
    <citation type="journal article" date="2015" name="Genome Announc.">
        <title>Complete Genome Sequence of Citrobacter freundii Myophage Moogle.</title>
        <authorList>
            <person name="Nguyen Q.T."/>
            <person name="Luna A.J."/>
            <person name="Hernandez A.C."/>
            <person name="Kuty Everett G.F."/>
        </authorList>
    </citation>
    <scope>NUCLEOTIDE SEQUENCE [LARGE SCALE GENOMIC DNA]</scope>
</reference>
<evidence type="ECO:0000313" key="2">
    <source>
        <dbReference type="Proteomes" id="UP000030203"/>
    </source>
</evidence>
<protein>
    <submittedName>
        <fullName evidence="1">Uncharacterized protein</fullName>
    </submittedName>
</protein>
<organism evidence="1 2">
    <name type="scientific">Citrobacter phage Moogle</name>
    <dbReference type="NCBI Taxonomy" id="1540094"/>
    <lineage>
        <taxon>Viruses</taxon>
        <taxon>Duplodnaviria</taxon>
        <taxon>Heunggongvirae</taxon>
        <taxon>Uroviricota</taxon>
        <taxon>Caudoviricetes</taxon>
        <taxon>Andersonviridae</taxon>
        <taxon>Ounavirinae</taxon>
        <taxon>Mooglevirus</taxon>
        <taxon>Mooglevirus moogle</taxon>
    </lineage>
</organism>
<dbReference type="Proteomes" id="UP000030203">
    <property type="component" value="Segment"/>
</dbReference>
<dbReference type="RefSeq" id="YP_009145743.1">
    <property type="nucleotide sequence ID" value="NC_027293.1"/>
</dbReference>
<keyword evidence="2" id="KW-1185">Reference proteome</keyword>
<gene>
    <name evidence="1" type="ORF">CPT_Moogle100</name>
</gene>
<dbReference type="GeneID" id="24574040"/>
<dbReference type="EMBL" id="KM236239">
    <property type="protein sequence ID" value="AIW03837.1"/>
    <property type="molecule type" value="Genomic_DNA"/>
</dbReference>
<evidence type="ECO:0000313" key="1">
    <source>
        <dbReference type="EMBL" id="AIW03837.1"/>
    </source>
</evidence>
<dbReference type="KEGG" id="vg:24574040"/>
<dbReference type="OrthoDB" id="26167at10239"/>
<proteinExistence type="predicted"/>
<accession>A0A0A0RP70</accession>
<name>A0A0A0RP70_9CAUD</name>
<sequence>MIRTPIKPFGFNTLEEFKEYLEKGFYNEQPVTVIKSDLVQLVDIAIAATEPKKKDKKASSKKDKESVEE</sequence>